<gene>
    <name evidence="1" type="ORF">EV210_111153</name>
</gene>
<keyword evidence="2" id="KW-1185">Reference proteome</keyword>
<dbReference type="AlphaFoldDB" id="A0A4R1PXB5"/>
<accession>A0A4R1PXB5</accession>
<name>A0A4R1PXB5_9FIRM</name>
<sequence length="84" mass="9560">MEAKELIECIEKFIEEKAKSFDDGRQIEVLKSALLKLKVSASSPLCENCLYHQQAFCSKLQRNTFALSCAQWEENSIGLDIIAY</sequence>
<proteinExistence type="predicted"/>
<organism evidence="1 2">
    <name type="scientific">Anaerospora hongkongensis</name>
    <dbReference type="NCBI Taxonomy" id="244830"/>
    <lineage>
        <taxon>Bacteria</taxon>
        <taxon>Bacillati</taxon>
        <taxon>Bacillota</taxon>
        <taxon>Negativicutes</taxon>
        <taxon>Selenomonadales</taxon>
        <taxon>Sporomusaceae</taxon>
        <taxon>Anaerospora</taxon>
    </lineage>
</organism>
<evidence type="ECO:0000313" key="1">
    <source>
        <dbReference type="EMBL" id="TCL35686.1"/>
    </source>
</evidence>
<comment type="caution">
    <text evidence="1">The sequence shown here is derived from an EMBL/GenBank/DDBJ whole genome shotgun (WGS) entry which is preliminary data.</text>
</comment>
<dbReference type="RefSeq" id="WP_132082421.1">
    <property type="nucleotide sequence ID" value="NZ_DAMAKO010000014.1"/>
</dbReference>
<reference evidence="1 2" key="1">
    <citation type="submission" date="2019-03" db="EMBL/GenBank/DDBJ databases">
        <title>Genomic Encyclopedia of Type Strains, Phase IV (KMG-IV): sequencing the most valuable type-strain genomes for metagenomic binning, comparative biology and taxonomic classification.</title>
        <authorList>
            <person name="Goeker M."/>
        </authorList>
    </citation>
    <scope>NUCLEOTIDE SEQUENCE [LARGE SCALE GENOMIC DNA]</scope>
    <source>
        <strain evidence="1 2">DSM 15969</strain>
    </source>
</reference>
<protein>
    <submittedName>
        <fullName evidence="1">Uncharacterized protein</fullName>
    </submittedName>
</protein>
<evidence type="ECO:0000313" key="2">
    <source>
        <dbReference type="Proteomes" id="UP000295063"/>
    </source>
</evidence>
<dbReference type="Proteomes" id="UP000295063">
    <property type="component" value="Unassembled WGS sequence"/>
</dbReference>
<dbReference type="EMBL" id="SLUI01000011">
    <property type="protein sequence ID" value="TCL35686.1"/>
    <property type="molecule type" value="Genomic_DNA"/>
</dbReference>